<keyword evidence="5" id="KW-1185">Reference proteome</keyword>
<protein>
    <submittedName>
        <fullName evidence="4">Glycosyltransferase</fullName>
        <ecNumber evidence="4">2.4.-.-</ecNumber>
    </submittedName>
</protein>
<evidence type="ECO:0000256" key="1">
    <source>
        <dbReference type="ARBA" id="ARBA00022676"/>
    </source>
</evidence>
<dbReference type="Pfam" id="PF00534">
    <property type="entry name" value="Glycos_transf_1"/>
    <property type="match status" value="1"/>
</dbReference>
<organism evidence="4 5">
    <name type="scientific">Dyadobacter fanqingshengii</name>
    <dbReference type="NCBI Taxonomy" id="2906443"/>
    <lineage>
        <taxon>Bacteria</taxon>
        <taxon>Pseudomonadati</taxon>
        <taxon>Bacteroidota</taxon>
        <taxon>Cytophagia</taxon>
        <taxon>Cytophagales</taxon>
        <taxon>Spirosomataceae</taxon>
        <taxon>Dyadobacter</taxon>
    </lineage>
</organism>
<proteinExistence type="predicted"/>
<feature type="domain" description="Glycosyl transferase family 1" evidence="3">
    <location>
        <begin position="183"/>
        <end position="347"/>
    </location>
</feature>
<dbReference type="PANTHER" id="PTHR12526:SF629">
    <property type="entry name" value="TEICHURONIC ACID BIOSYNTHESIS GLYCOSYLTRANSFERASE TUAH-RELATED"/>
    <property type="match status" value="1"/>
</dbReference>
<keyword evidence="1 4" id="KW-0328">Glycosyltransferase</keyword>
<evidence type="ECO:0000313" key="5">
    <source>
        <dbReference type="Proteomes" id="UP001139700"/>
    </source>
</evidence>
<dbReference type="Proteomes" id="UP001139700">
    <property type="component" value="Unassembled WGS sequence"/>
</dbReference>
<evidence type="ECO:0000259" key="3">
    <source>
        <dbReference type="Pfam" id="PF00534"/>
    </source>
</evidence>
<comment type="caution">
    <text evidence="4">The sequence shown here is derived from an EMBL/GenBank/DDBJ whole genome shotgun (WGS) entry which is preliminary data.</text>
</comment>
<reference evidence="4" key="1">
    <citation type="submission" date="2021-12" db="EMBL/GenBank/DDBJ databases">
        <title>Novel species in genus Dyadobacter.</title>
        <authorList>
            <person name="Ma C."/>
        </authorList>
    </citation>
    <scope>NUCLEOTIDE SEQUENCE</scope>
    <source>
        <strain evidence="4">CY399</strain>
    </source>
</reference>
<dbReference type="GO" id="GO:0016757">
    <property type="term" value="F:glycosyltransferase activity"/>
    <property type="evidence" value="ECO:0007669"/>
    <property type="project" value="UniProtKB-KW"/>
</dbReference>
<accession>A0A9X1TC70</accession>
<dbReference type="EMBL" id="JAJTTA010000008">
    <property type="protein sequence ID" value="MCF0043611.1"/>
    <property type="molecule type" value="Genomic_DNA"/>
</dbReference>
<dbReference type="InterPro" id="IPR001296">
    <property type="entry name" value="Glyco_trans_1"/>
</dbReference>
<dbReference type="PANTHER" id="PTHR12526">
    <property type="entry name" value="GLYCOSYLTRANSFERASE"/>
    <property type="match status" value="1"/>
</dbReference>
<evidence type="ECO:0000313" key="4">
    <source>
        <dbReference type="EMBL" id="MCF0043611.1"/>
    </source>
</evidence>
<gene>
    <name evidence="4" type="ORF">LXM24_26130</name>
</gene>
<dbReference type="SUPFAM" id="SSF53756">
    <property type="entry name" value="UDP-Glycosyltransferase/glycogen phosphorylase"/>
    <property type="match status" value="1"/>
</dbReference>
<keyword evidence="2 4" id="KW-0808">Transferase</keyword>
<dbReference type="RefSeq" id="WP_234616342.1">
    <property type="nucleotide sequence ID" value="NZ_CP098806.1"/>
</dbReference>
<dbReference type="Gene3D" id="3.40.50.2000">
    <property type="entry name" value="Glycogen Phosphorylase B"/>
    <property type="match status" value="1"/>
</dbReference>
<dbReference type="EC" id="2.4.-.-" evidence="4"/>
<evidence type="ECO:0000256" key="2">
    <source>
        <dbReference type="ARBA" id="ARBA00022679"/>
    </source>
</evidence>
<dbReference type="AlphaFoldDB" id="A0A9X1TC70"/>
<sequence length="373" mass="43394">MKRRILLLSTVHPATDPRILYKIAPSLAKEYHVFCALPNAKSSAADGTFTMIWLPEFRSLFLRLLFSHIVVLYKCLRIRPDLVHIFVPELIPIAFVCKWLGANVIYEVQENLFKKFSIKTYNNAWLYRRLFWFFDHCARQHFALIFTEDAYLIEYDRLAHPAAIVRNYALPSFIDTYPAHRPLTGMSPEIVYMGVISLERSFDVIVVALATLKKCYPDFKMHLFGSLRIAQNEIEKLPGYDEIAENLTFYGYTDQKKIFGYARNAIAGIALLKPVADYPESYTTKLFEYMSLNLPVITSDFPLYRNVVEQSGCGFCISPYRADLLSEKLQWLIENPEERIRMGVCGRKSVEETYNWKSEEGTLLSFYRTWLKN</sequence>
<name>A0A9X1TC70_9BACT</name>